<dbReference type="PANTHER" id="PTHR33164:SF104">
    <property type="entry name" value="TRANSCRIPTIONAL REGULATORY PROTEIN"/>
    <property type="match status" value="1"/>
</dbReference>
<dbReference type="InterPro" id="IPR000835">
    <property type="entry name" value="HTH_MarR-typ"/>
</dbReference>
<dbReference type="InterPro" id="IPR036388">
    <property type="entry name" value="WH-like_DNA-bd_sf"/>
</dbReference>
<comment type="caution">
    <text evidence="2">The sequence shown here is derived from an EMBL/GenBank/DDBJ whole genome shotgun (WGS) entry which is preliminary data.</text>
</comment>
<dbReference type="Proteomes" id="UP001168540">
    <property type="component" value="Unassembled WGS sequence"/>
</dbReference>
<protein>
    <submittedName>
        <fullName evidence="2">MarR family transcriptional regulator</fullName>
    </submittedName>
</protein>
<evidence type="ECO:0000259" key="1">
    <source>
        <dbReference type="PROSITE" id="PS50995"/>
    </source>
</evidence>
<evidence type="ECO:0000313" key="2">
    <source>
        <dbReference type="EMBL" id="MDN0074693.1"/>
    </source>
</evidence>
<dbReference type="EMBL" id="JAUEDK010000009">
    <property type="protein sequence ID" value="MDN0074693.1"/>
    <property type="molecule type" value="Genomic_DNA"/>
</dbReference>
<sequence>MFLDDNPSAPDEATDMVDEPIVGGHHELPGPNGSGTEVIGRLARLEYFLSRRLLAQLEGFGLSVGEFGVIAALRRSGPPFRQSPQQLRTQVLITAGGLSNRISRLEAAALVVRRPDPDDRRGVLIELTEKGLTVVEAAAERHIATEHALLTPLSAAERRQLAALLRKLMLLHEPAVAGR</sequence>
<dbReference type="InterPro" id="IPR039422">
    <property type="entry name" value="MarR/SlyA-like"/>
</dbReference>
<reference evidence="2" key="1">
    <citation type="submission" date="2023-06" db="EMBL/GenBank/DDBJ databases">
        <authorList>
            <person name="Zhang S."/>
        </authorList>
    </citation>
    <scope>NUCLEOTIDE SEQUENCE</scope>
    <source>
        <strain evidence="2">SG2303</strain>
    </source>
</reference>
<proteinExistence type="predicted"/>
<accession>A0ABT7XLW6</accession>
<name>A0ABT7XLW6_9NEIS</name>
<dbReference type="PANTHER" id="PTHR33164">
    <property type="entry name" value="TRANSCRIPTIONAL REGULATOR, MARR FAMILY"/>
    <property type="match status" value="1"/>
</dbReference>
<keyword evidence="3" id="KW-1185">Reference proteome</keyword>
<dbReference type="PROSITE" id="PS50995">
    <property type="entry name" value="HTH_MARR_2"/>
    <property type="match status" value="1"/>
</dbReference>
<gene>
    <name evidence="2" type="ORF">QU481_07275</name>
</gene>
<organism evidence="2 3">
    <name type="scientific">Crenobacter oryzisoli</name>
    <dbReference type="NCBI Taxonomy" id="3056844"/>
    <lineage>
        <taxon>Bacteria</taxon>
        <taxon>Pseudomonadati</taxon>
        <taxon>Pseudomonadota</taxon>
        <taxon>Betaproteobacteria</taxon>
        <taxon>Neisseriales</taxon>
        <taxon>Neisseriaceae</taxon>
        <taxon>Crenobacter</taxon>
    </lineage>
</organism>
<dbReference type="Pfam" id="PF12802">
    <property type="entry name" value="MarR_2"/>
    <property type="match status" value="1"/>
</dbReference>
<dbReference type="SMART" id="SM00347">
    <property type="entry name" value="HTH_MARR"/>
    <property type="match status" value="1"/>
</dbReference>
<feature type="domain" description="HTH marR-type" evidence="1">
    <location>
        <begin position="35"/>
        <end position="170"/>
    </location>
</feature>
<dbReference type="RefSeq" id="WP_289829267.1">
    <property type="nucleotide sequence ID" value="NZ_JAUEDK010000009.1"/>
</dbReference>
<dbReference type="InterPro" id="IPR036390">
    <property type="entry name" value="WH_DNA-bd_sf"/>
</dbReference>
<evidence type="ECO:0000313" key="3">
    <source>
        <dbReference type="Proteomes" id="UP001168540"/>
    </source>
</evidence>
<dbReference type="PRINTS" id="PR00598">
    <property type="entry name" value="HTHMARR"/>
</dbReference>
<dbReference type="Gene3D" id="1.10.10.10">
    <property type="entry name" value="Winged helix-like DNA-binding domain superfamily/Winged helix DNA-binding domain"/>
    <property type="match status" value="1"/>
</dbReference>
<dbReference type="SUPFAM" id="SSF46785">
    <property type="entry name" value="Winged helix' DNA-binding domain"/>
    <property type="match status" value="1"/>
</dbReference>